<dbReference type="AlphaFoldDB" id="A0A1B9GND3"/>
<dbReference type="PANTHER" id="PTHR24045">
    <property type="match status" value="1"/>
</dbReference>
<keyword evidence="3" id="KW-0812">Transmembrane</keyword>
<name>A0A1B9GND3_9TREE</name>
<evidence type="ECO:0000313" key="5">
    <source>
        <dbReference type="EMBL" id="OCF32528.1"/>
    </source>
</evidence>
<feature type="domain" description="Stealth protein CR3 conserved region 3" evidence="4">
    <location>
        <begin position="567"/>
        <end position="619"/>
    </location>
</feature>
<evidence type="ECO:0000259" key="4">
    <source>
        <dbReference type="Pfam" id="PF17102"/>
    </source>
</evidence>
<dbReference type="GO" id="GO:0003976">
    <property type="term" value="F:UDP-N-acetylglucosamine-lysosomal-enzyme N-acetylglucosaminephosphotransferase activity"/>
    <property type="evidence" value="ECO:0007669"/>
    <property type="project" value="TreeGrafter"/>
</dbReference>
<dbReference type="PANTHER" id="PTHR24045:SF0">
    <property type="entry name" value="N-ACETYLGLUCOSAMINE-1-PHOSPHOTRANSFERASE SUBUNITS ALPHA_BETA"/>
    <property type="match status" value="1"/>
</dbReference>
<evidence type="ECO:0000256" key="1">
    <source>
        <dbReference type="ARBA" id="ARBA00022679"/>
    </source>
</evidence>
<dbReference type="InterPro" id="IPR031357">
    <property type="entry name" value="Stealth_CR3"/>
</dbReference>
<keyword evidence="3" id="KW-1133">Transmembrane helix</keyword>
<proteinExistence type="predicted"/>
<protein>
    <recommendedName>
        <fullName evidence="4">Stealth protein CR3 conserved region 3 domain-containing protein</fullName>
    </recommendedName>
</protein>
<gene>
    <name evidence="5" type="ORF">I316_05708</name>
</gene>
<dbReference type="STRING" id="1296120.A0A1B9GND3"/>
<keyword evidence="3" id="KW-0472">Membrane</keyword>
<evidence type="ECO:0000313" key="6">
    <source>
        <dbReference type="Proteomes" id="UP000092666"/>
    </source>
</evidence>
<feature type="compositionally biased region" description="Low complexity" evidence="2">
    <location>
        <begin position="76"/>
        <end position="87"/>
    </location>
</feature>
<dbReference type="Proteomes" id="UP000092666">
    <property type="component" value="Unassembled WGS sequence"/>
</dbReference>
<keyword evidence="1" id="KW-0808">Transferase</keyword>
<reference evidence="6" key="2">
    <citation type="submission" date="2013-12" db="EMBL/GenBank/DDBJ databases">
        <title>Evolution of pathogenesis and genome organization in the Tremellales.</title>
        <authorList>
            <person name="Cuomo C."/>
            <person name="Litvintseva A."/>
            <person name="Heitman J."/>
            <person name="Chen Y."/>
            <person name="Sun S."/>
            <person name="Springer D."/>
            <person name="Dromer F."/>
            <person name="Young S."/>
            <person name="Zeng Q."/>
            <person name="Chapman S."/>
            <person name="Gujja S."/>
            <person name="Saif S."/>
            <person name="Birren B."/>
        </authorList>
    </citation>
    <scope>NUCLEOTIDE SEQUENCE [LARGE SCALE GENOMIC DNA]</scope>
    <source>
        <strain evidence="6">BCC8398</strain>
    </source>
</reference>
<feature type="transmembrane region" description="Helical" evidence="3">
    <location>
        <begin position="172"/>
        <end position="195"/>
    </location>
</feature>
<dbReference type="OrthoDB" id="263283at2759"/>
<evidence type="ECO:0000256" key="3">
    <source>
        <dbReference type="SAM" id="Phobius"/>
    </source>
</evidence>
<dbReference type="GO" id="GO:0046835">
    <property type="term" value="P:carbohydrate phosphorylation"/>
    <property type="evidence" value="ECO:0007669"/>
    <property type="project" value="TreeGrafter"/>
</dbReference>
<accession>A0A1B9GND3</accession>
<organism evidence="5 6">
    <name type="scientific">Kwoniella heveanensis BCC8398</name>
    <dbReference type="NCBI Taxonomy" id="1296120"/>
    <lineage>
        <taxon>Eukaryota</taxon>
        <taxon>Fungi</taxon>
        <taxon>Dikarya</taxon>
        <taxon>Basidiomycota</taxon>
        <taxon>Agaricomycotina</taxon>
        <taxon>Tremellomycetes</taxon>
        <taxon>Tremellales</taxon>
        <taxon>Cryptococcaceae</taxon>
        <taxon>Kwoniella</taxon>
    </lineage>
</organism>
<dbReference type="InterPro" id="IPR047141">
    <property type="entry name" value="Stealth"/>
</dbReference>
<sequence length="1012" mass="113091">MVLQMFSSALSLRHTPSSSSSSSSTSASTSQYTYSRLPTSPTTSISSLDSDGSLISTSPTIVNRRMSVHHHDDAESSSSSSSRSTMSFDEKRRDLESGSGSDTDDCDLHDDEYHHGRDRRYTESRALLGMGPIRVPLPSRWIAHLPTPVVSVLSRRSERGRSSSSRKGKSKALLVPTIGVTLVVLTILGAGYLLLGESLPFSTTVVSEVDPTLEEFEEYLPPPSSLDDVPEWAINSRVIPDDPTHVLIPPHSPEPVRLLQPIHDRLPYPVLEDYFTSGRLPSSYVATEEETMELDRVYLFVNASSPYLERAMAERAELEGVKTKGKKRHWRDNGELRGAVRSGVKGLSSTPGKVHIVSADWPVSQQDYEDFKDSGVLEGEDGDGHVERSWRIGQIPHWLDWESQVSEEEAREIRWHFHSDIFRLPASDNGQIPTRNESDIIRRYDEERGEEVAIDVSVNWNNEQEWKDLALPSFNSFAIESRLGWLEGLSENFIAFNDDMFILRDLSSSDFRHPLLGNVLRLDDGLMVSPSFDGATQTSDGGEWGALNHAAVLLSRRFPEKKRGYMHHLPKTVSKSILHEASVMFQDELSLATTRGFRESQRGGGDVEMAWLTTHMRIERWREALLWSWAVAKIGGVDGRWGESARAELKEILGMQEGEGDEKDHVNLSRGPRKTLQDIDEINAQVGWEGPHASDYIFSSMDGHLPNEPNKPGFAEDAVCTFKFDQCLPPSFFTNASTPISADGMFAHLAFARPECGDCLISALVRKSGERGLDAFLPSKEQIYHSSARNNSTRAGWRRSEPILPMVNDWRIADFSLGANVRSGQDVWQGAERRSDGGVELRRWCIKLLSRYNYIYGGTASLFAPIHTSTQILSTLDRVDASPDLALFCMNDDLVDSTSLRAVQARAKFGEWMEGRFGDFEAPWERAGIDWFDPEDRDVDLDSHQSRADDQDSLLPSRVVGADLPGSRKEVVSANGNGAIDWDWQGGESGVHGRQEEIDWEAMYESGQDATW</sequence>
<evidence type="ECO:0000256" key="2">
    <source>
        <dbReference type="SAM" id="MobiDB-lite"/>
    </source>
</evidence>
<feature type="region of interest" description="Disordered" evidence="2">
    <location>
        <begin position="11"/>
        <end position="113"/>
    </location>
</feature>
<dbReference type="GO" id="GO:0005794">
    <property type="term" value="C:Golgi apparatus"/>
    <property type="evidence" value="ECO:0007669"/>
    <property type="project" value="TreeGrafter"/>
</dbReference>
<dbReference type="Pfam" id="PF17102">
    <property type="entry name" value="Stealth_CR3"/>
    <property type="match status" value="1"/>
</dbReference>
<reference evidence="5 6" key="1">
    <citation type="submission" date="2013-07" db="EMBL/GenBank/DDBJ databases">
        <title>The Genome Sequence of Cryptococcus heveanensis BCC8398.</title>
        <authorList>
            <consortium name="The Broad Institute Genome Sequencing Platform"/>
            <person name="Cuomo C."/>
            <person name="Litvintseva A."/>
            <person name="Chen Y."/>
            <person name="Heitman J."/>
            <person name="Sun S."/>
            <person name="Springer D."/>
            <person name="Dromer F."/>
            <person name="Young S.K."/>
            <person name="Zeng Q."/>
            <person name="Gargeya S."/>
            <person name="Fitzgerald M."/>
            <person name="Abouelleil A."/>
            <person name="Alvarado L."/>
            <person name="Berlin A.M."/>
            <person name="Chapman S.B."/>
            <person name="Dewar J."/>
            <person name="Goldberg J."/>
            <person name="Griggs A."/>
            <person name="Gujja S."/>
            <person name="Hansen M."/>
            <person name="Howarth C."/>
            <person name="Imamovic A."/>
            <person name="Larimer J."/>
            <person name="McCowan C."/>
            <person name="Murphy C."/>
            <person name="Pearson M."/>
            <person name="Priest M."/>
            <person name="Roberts A."/>
            <person name="Saif S."/>
            <person name="Shea T."/>
            <person name="Sykes S."/>
            <person name="Wortman J."/>
            <person name="Nusbaum C."/>
            <person name="Birren B."/>
        </authorList>
    </citation>
    <scope>NUCLEOTIDE SEQUENCE [LARGE SCALE GENOMIC DNA]</scope>
    <source>
        <strain evidence="5 6">BCC8398</strain>
    </source>
</reference>
<feature type="compositionally biased region" description="Low complexity" evidence="2">
    <location>
        <begin position="11"/>
        <end position="58"/>
    </location>
</feature>
<keyword evidence="6" id="KW-1185">Reference proteome</keyword>
<dbReference type="EMBL" id="KI669507">
    <property type="protein sequence ID" value="OCF32528.1"/>
    <property type="molecule type" value="Genomic_DNA"/>
</dbReference>